<dbReference type="RefSeq" id="WP_127007099.1">
    <property type="nucleotide sequence ID" value="NZ_CALMIE010000230.1"/>
</dbReference>
<evidence type="ECO:0000259" key="1">
    <source>
        <dbReference type="Pfam" id="PF03432"/>
    </source>
</evidence>
<evidence type="ECO:0000313" key="2">
    <source>
        <dbReference type="EMBL" id="KAB1479723.1"/>
    </source>
</evidence>
<evidence type="ECO:0000313" key="3">
    <source>
        <dbReference type="Proteomes" id="UP000434554"/>
    </source>
</evidence>
<comment type="caution">
    <text evidence="2">The sequence shown here is derived from an EMBL/GenBank/DDBJ whole genome shotgun (WGS) entry which is preliminary data.</text>
</comment>
<dbReference type="Proteomes" id="UP000434554">
    <property type="component" value="Unassembled WGS sequence"/>
</dbReference>
<protein>
    <submittedName>
        <fullName evidence="2">Relaxase/mobilization nuclease domain-containing protein</fullName>
    </submittedName>
</protein>
<reference evidence="2 3" key="1">
    <citation type="submission" date="2019-09" db="EMBL/GenBank/DDBJ databases">
        <title>Draft genome sequence of 3 type strains from the CCUG.</title>
        <authorList>
            <person name="Pineiro-Iglesias B."/>
            <person name="Tunovic T."/>
            <person name="Unosson C."/>
            <person name="Inganas E."/>
            <person name="Ohlen M."/>
            <person name="Cardew S."/>
            <person name="Jensie-Markopoulos S."/>
            <person name="Salva-Serra F."/>
            <person name="Jaen-Luchoro D."/>
            <person name="Karlsson R."/>
            <person name="Svensson-Stadler L."/>
            <person name="Chun J."/>
            <person name="Moore E."/>
        </authorList>
    </citation>
    <scope>NUCLEOTIDE SEQUENCE [LARGE SCALE GENOMIC DNA]</scope>
    <source>
        <strain evidence="2 3">CCUG 65427</strain>
    </source>
</reference>
<dbReference type="EMBL" id="WBKH01000001">
    <property type="protein sequence ID" value="KAB1479723.1"/>
    <property type="molecule type" value="Genomic_DNA"/>
</dbReference>
<dbReference type="AlphaFoldDB" id="A0A833CCC3"/>
<accession>A0A833CCC3</accession>
<name>A0A833CCC3_9FIRM</name>
<dbReference type="GeneID" id="83054358"/>
<dbReference type="Pfam" id="PF03432">
    <property type="entry name" value="Relaxase"/>
    <property type="match status" value="1"/>
</dbReference>
<feature type="domain" description="MobA/VirD2-like nuclease" evidence="1">
    <location>
        <begin position="19"/>
        <end position="150"/>
    </location>
</feature>
<proteinExistence type="predicted"/>
<organism evidence="2 3">
    <name type="scientific">Veillonella seminalis</name>
    <dbReference type="NCBI Taxonomy" id="1502943"/>
    <lineage>
        <taxon>Bacteria</taxon>
        <taxon>Bacillati</taxon>
        <taxon>Bacillota</taxon>
        <taxon>Negativicutes</taxon>
        <taxon>Veillonellales</taxon>
        <taxon>Veillonellaceae</taxon>
        <taxon>Veillonella</taxon>
    </lineage>
</organism>
<dbReference type="InterPro" id="IPR005094">
    <property type="entry name" value="Endonuclease_MobA/VirD2"/>
</dbReference>
<sequence>MAILKALPSRRNPQAIEDYLLQDKKIQDSVIYGFNVRADNFGKQFNQVQQLYGKTQGRRYYHFILSFSPEETKTLSPSEVNTLGIEAAREFFGRKGFQFAVITHTDTDHLHDHIVVNAVNQDTGQKLHTSRNDLRQMKEYVDEICQNRGLQPIPQRSEGITNGEYWASARGQDVWKQELRDVISAVQQEAKNYDDFKTILENEWSVIITRDHGRGMTYIHPNGKKVRGQKFGLNYDKPSLLKAFESEQEYSYRIHSHTNTEEHPKKKSKLRRIEKEIYRGWSL</sequence>
<gene>
    <name evidence="2" type="ORF">F8R14_00125</name>
</gene>